<dbReference type="Proteomes" id="UP000193450">
    <property type="component" value="Chromosome"/>
</dbReference>
<dbReference type="AlphaFoldDB" id="A0A1X9NQS5"/>
<organism evidence="2 3">
    <name type="scientific">Oceanicoccus sagamiensis</name>
    <dbReference type="NCBI Taxonomy" id="716816"/>
    <lineage>
        <taxon>Bacteria</taxon>
        <taxon>Pseudomonadati</taxon>
        <taxon>Pseudomonadota</taxon>
        <taxon>Gammaproteobacteria</taxon>
        <taxon>Cellvibrionales</taxon>
        <taxon>Spongiibacteraceae</taxon>
        <taxon>Oceanicoccus</taxon>
    </lineage>
</organism>
<gene>
    <name evidence="2" type="ORF">BST96_19900</name>
</gene>
<dbReference type="RefSeq" id="WP_085760364.1">
    <property type="nucleotide sequence ID" value="NZ_CP019343.1"/>
</dbReference>
<name>A0A1X9NQS5_9GAMM</name>
<evidence type="ECO:0000313" key="2">
    <source>
        <dbReference type="EMBL" id="ARN76163.1"/>
    </source>
</evidence>
<accession>A0A1X9NQS5</accession>
<protein>
    <submittedName>
        <fullName evidence="2">Uncharacterized protein</fullName>
    </submittedName>
</protein>
<dbReference type="KEGG" id="osg:BST96_19900"/>
<feature type="region of interest" description="Disordered" evidence="1">
    <location>
        <begin position="38"/>
        <end position="64"/>
    </location>
</feature>
<reference evidence="2 3" key="1">
    <citation type="submission" date="2016-11" db="EMBL/GenBank/DDBJ databases">
        <title>Trade-off between light-utilization and light-protection in marine flavobacteria.</title>
        <authorList>
            <person name="Kumagai Y."/>
        </authorList>
    </citation>
    <scope>NUCLEOTIDE SEQUENCE [LARGE SCALE GENOMIC DNA]</scope>
    <source>
        <strain evidence="2 3">NBRC 107125</strain>
    </source>
</reference>
<keyword evidence="3" id="KW-1185">Reference proteome</keyword>
<evidence type="ECO:0000256" key="1">
    <source>
        <dbReference type="SAM" id="MobiDB-lite"/>
    </source>
</evidence>
<sequence length="64" mass="7040">MQRNTAEVSLETLVSLARDAGMSAHDELPERLQGMLKGRRASDRGDARSANKNTLGRLISSMRI</sequence>
<proteinExistence type="predicted"/>
<dbReference type="EMBL" id="CP019343">
    <property type="protein sequence ID" value="ARN76163.1"/>
    <property type="molecule type" value="Genomic_DNA"/>
</dbReference>
<dbReference type="OrthoDB" id="10012916at2"/>
<evidence type="ECO:0000313" key="3">
    <source>
        <dbReference type="Proteomes" id="UP000193450"/>
    </source>
</evidence>
<feature type="compositionally biased region" description="Basic and acidic residues" evidence="1">
    <location>
        <begin position="40"/>
        <end position="49"/>
    </location>
</feature>